<evidence type="ECO:0000256" key="5">
    <source>
        <dbReference type="ARBA" id="ARBA00022692"/>
    </source>
</evidence>
<keyword evidence="3" id="KW-0813">Transport</keyword>
<evidence type="ECO:0000256" key="4">
    <source>
        <dbReference type="ARBA" id="ARBA00022544"/>
    </source>
</evidence>
<protein>
    <submittedName>
        <fullName evidence="9">Spore germination protein</fullName>
    </submittedName>
</protein>
<feature type="transmembrane region" description="Helical" evidence="8">
    <location>
        <begin position="147"/>
        <end position="164"/>
    </location>
</feature>
<evidence type="ECO:0000256" key="2">
    <source>
        <dbReference type="ARBA" id="ARBA00007998"/>
    </source>
</evidence>
<sequence>MNKNNTITRNQYFFVIQSAMIGIGIITLASGVTKKAQQSGWIAVILAGIYPILCVLLSYEIYKDLNFVEYTQASEQIYGKFLTKIFTFLFSFNFIFLEAAVVSGLANELTFSTTKFLSPYVLIFITSALIYYNTVDGLKIIARLSELVFYLTIFIFLIPIYFINKGDITNVLPIVSDYGSIIKAIPTTFFAYSGVELSIAIIPMITNKMGTKGVGIAACIFTTTLYTFVTFVTILFIGWKLTSQLKYPFLYLVATTEIPVISNFEPLFIFIWGNKIFQTAACMHFGATYYFSEATKIPYKISCAVTCILAALLGLILVPEHNRGSITDKVMPFLVGYIILWLITAFLISKFKKVKKNAKA</sequence>
<feature type="transmembrane region" description="Helical" evidence="8">
    <location>
        <begin position="39"/>
        <end position="61"/>
    </location>
</feature>
<dbReference type="Pfam" id="PF03845">
    <property type="entry name" value="Spore_permease"/>
    <property type="match status" value="1"/>
</dbReference>
<dbReference type="Gene3D" id="1.20.1740.10">
    <property type="entry name" value="Amino acid/polyamine transporter I"/>
    <property type="match status" value="1"/>
</dbReference>
<dbReference type="HOGENOM" id="CLU_047547_0_3_9"/>
<keyword evidence="4" id="KW-0309">Germination</keyword>
<keyword evidence="6 8" id="KW-1133">Transmembrane helix</keyword>
<comment type="caution">
    <text evidence="9">The sequence shown here is derived from an EMBL/GenBank/DDBJ whole genome shotgun (WGS) entry which is preliminary data.</text>
</comment>
<comment type="subcellular location">
    <subcellularLocation>
        <location evidence="1">Membrane</location>
        <topology evidence="1">Multi-pass membrane protein</topology>
    </subcellularLocation>
</comment>
<gene>
    <name evidence="9" type="ORF">TCEL_01510</name>
</gene>
<dbReference type="GO" id="GO:0016020">
    <property type="term" value="C:membrane"/>
    <property type="evidence" value="ECO:0007669"/>
    <property type="project" value="UniProtKB-SubCell"/>
</dbReference>
<feature type="transmembrane region" description="Helical" evidence="8">
    <location>
        <begin position="330"/>
        <end position="349"/>
    </location>
</feature>
<feature type="transmembrane region" description="Helical" evidence="8">
    <location>
        <begin position="214"/>
        <end position="237"/>
    </location>
</feature>
<dbReference type="NCBIfam" id="TIGR00912">
    <property type="entry name" value="2A0309"/>
    <property type="match status" value="1"/>
</dbReference>
<dbReference type="PANTHER" id="PTHR34975">
    <property type="entry name" value="SPORE GERMINATION PROTEIN A2"/>
    <property type="match status" value="1"/>
</dbReference>
<keyword evidence="10" id="KW-1185">Reference proteome</keyword>
<evidence type="ECO:0000256" key="1">
    <source>
        <dbReference type="ARBA" id="ARBA00004141"/>
    </source>
</evidence>
<dbReference type="eggNOG" id="COG0531">
    <property type="taxonomic scope" value="Bacteria"/>
</dbReference>
<comment type="similarity">
    <text evidence="2">Belongs to the amino acid-polyamine-organocation (APC) superfamily. Spore germination protein (SGP) (TC 2.A.3.9) family.</text>
</comment>
<dbReference type="AlphaFoldDB" id="R7RQI1"/>
<dbReference type="RefSeq" id="WP_018660894.1">
    <property type="nucleotide sequence ID" value="NZ_HF952018.1"/>
</dbReference>
<feature type="transmembrane region" description="Helical" evidence="8">
    <location>
        <begin position="117"/>
        <end position="135"/>
    </location>
</feature>
<keyword evidence="5 8" id="KW-0812">Transmembrane</keyword>
<evidence type="ECO:0000313" key="10">
    <source>
        <dbReference type="Proteomes" id="UP000014923"/>
    </source>
</evidence>
<organism evidence="9 10">
    <name type="scientific">Thermobrachium celere DSM 8682</name>
    <dbReference type="NCBI Taxonomy" id="941824"/>
    <lineage>
        <taxon>Bacteria</taxon>
        <taxon>Bacillati</taxon>
        <taxon>Bacillota</taxon>
        <taxon>Clostridia</taxon>
        <taxon>Eubacteriales</taxon>
        <taxon>Clostridiaceae</taxon>
        <taxon>Thermobrachium</taxon>
    </lineage>
</organism>
<dbReference type="OrthoDB" id="1931502at2"/>
<feature type="transmembrane region" description="Helical" evidence="8">
    <location>
        <begin position="249"/>
        <end position="273"/>
    </location>
</feature>
<evidence type="ECO:0000256" key="6">
    <source>
        <dbReference type="ARBA" id="ARBA00022989"/>
    </source>
</evidence>
<keyword evidence="7 8" id="KW-0472">Membrane</keyword>
<dbReference type="PANTHER" id="PTHR34975:SF2">
    <property type="entry name" value="SPORE GERMINATION PROTEIN A2"/>
    <property type="match status" value="1"/>
</dbReference>
<name>R7RQI1_9CLOT</name>
<feature type="transmembrane region" description="Helical" evidence="8">
    <location>
        <begin position="299"/>
        <end position="318"/>
    </location>
</feature>
<evidence type="ECO:0000256" key="8">
    <source>
        <dbReference type="SAM" id="Phobius"/>
    </source>
</evidence>
<proteinExistence type="inferred from homology"/>
<dbReference type="InterPro" id="IPR004761">
    <property type="entry name" value="Spore_GerAB"/>
</dbReference>
<evidence type="ECO:0000256" key="3">
    <source>
        <dbReference type="ARBA" id="ARBA00022448"/>
    </source>
</evidence>
<reference evidence="9" key="1">
    <citation type="submission" date="2013-03" db="EMBL/GenBank/DDBJ databases">
        <title>Draft genome sequence of the hydrogen-ethanol-producing anaerobic alkalithermophilic Caloramator celere.</title>
        <authorList>
            <person name="Ciranna A."/>
            <person name="Larjo A."/>
            <person name="Kivisto A."/>
            <person name="Santala V."/>
            <person name="Roos C."/>
            <person name="Karp M."/>
        </authorList>
    </citation>
    <scope>NUCLEOTIDE SEQUENCE [LARGE SCALE GENOMIC DNA]</scope>
    <source>
        <strain evidence="9">DSM 8682</strain>
    </source>
</reference>
<dbReference type="Proteomes" id="UP000014923">
    <property type="component" value="Unassembled WGS sequence"/>
</dbReference>
<dbReference type="GO" id="GO:0009847">
    <property type="term" value="P:spore germination"/>
    <property type="evidence" value="ECO:0007669"/>
    <property type="project" value="InterPro"/>
</dbReference>
<feature type="transmembrane region" description="Helical" evidence="8">
    <location>
        <begin position="184"/>
        <end position="202"/>
    </location>
</feature>
<feature type="transmembrane region" description="Helical" evidence="8">
    <location>
        <begin position="81"/>
        <end position="105"/>
    </location>
</feature>
<accession>R7RQI1</accession>
<evidence type="ECO:0000313" key="9">
    <source>
        <dbReference type="EMBL" id="CDF57596.1"/>
    </source>
</evidence>
<dbReference type="EMBL" id="CAVN010000088">
    <property type="protein sequence ID" value="CDF57596.1"/>
    <property type="molecule type" value="Genomic_DNA"/>
</dbReference>
<evidence type="ECO:0000256" key="7">
    <source>
        <dbReference type="ARBA" id="ARBA00023136"/>
    </source>
</evidence>
<feature type="transmembrane region" description="Helical" evidence="8">
    <location>
        <begin position="12"/>
        <end position="33"/>
    </location>
</feature>